<protein>
    <recommendedName>
        <fullName evidence="5">Metal-dependent hydrolase</fullName>
    </recommendedName>
</protein>
<feature type="transmembrane region" description="Helical" evidence="2">
    <location>
        <begin position="193"/>
        <end position="211"/>
    </location>
</feature>
<dbReference type="Pfam" id="PF04307">
    <property type="entry name" value="YdjM"/>
    <property type="match status" value="1"/>
</dbReference>
<evidence type="ECO:0008006" key="5">
    <source>
        <dbReference type="Google" id="ProtNLM"/>
    </source>
</evidence>
<feature type="region of interest" description="Disordered" evidence="1">
    <location>
        <begin position="393"/>
        <end position="415"/>
    </location>
</feature>
<evidence type="ECO:0000313" key="4">
    <source>
        <dbReference type="Proteomes" id="UP000619260"/>
    </source>
</evidence>
<keyword evidence="2" id="KW-0812">Transmembrane</keyword>
<dbReference type="Proteomes" id="UP000619260">
    <property type="component" value="Unassembled WGS sequence"/>
</dbReference>
<feature type="transmembrane region" description="Helical" evidence="2">
    <location>
        <begin position="216"/>
        <end position="233"/>
    </location>
</feature>
<accession>A0A8J4DPN3</accession>
<dbReference type="AlphaFoldDB" id="A0A8J4DPN3"/>
<evidence type="ECO:0000256" key="1">
    <source>
        <dbReference type="SAM" id="MobiDB-lite"/>
    </source>
</evidence>
<dbReference type="InterPro" id="IPR007404">
    <property type="entry name" value="YdjM-like"/>
</dbReference>
<dbReference type="EMBL" id="BOPF01000009">
    <property type="protein sequence ID" value="GIJ46135.1"/>
    <property type="molecule type" value="Genomic_DNA"/>
</dbReference>
<keyword evidence="2" id="KW-1133">Transmembrane helix</keyword>
<dbReference type="RefSeq" id="WP_203899663.1">
    <property type="nucleotide sequence ID" value="NZ_BOPF01000009.1"/>
</dbReference>
<feature type="transmembrane region" description="Helical" evidence="2">
    <location>
        <begin position="73"/>
        <end position="92"/>
    </location>
</feature>
<sequence length="415" mass="44664">MDNVTHTLISILVAETVHRSVPPSAVLSDRARRGVAITVMAVGGNLPDVDIAYTGWAATTTDYLLHHRGHTHTIVGALGLSVVMFAGVWLWWRFRKVEPRRADLGLLAALALLGPLLHIGLDFTNSYGVHPFWPVDNRWHYGDAVFIVEPLLWACAAALLFVVPSRVMRILIGLAVVTAVGASWFSGLVPPSLAIVLTLLTVGLAALGRFASARTALGAGVAAWLVLTAMFVVTSRTAESRVEALLVERFPQARTLDVVLTPMPANPVCRDVIAVQRVGDEYVVRRAFHSLAPGWMSADRCSRSYPSRGSETTAPLTPIAQASTDEVAWRGELTVPVALLGSLAGEYCAVDALLQFARVPWAAREGDGWVVGDLRYDQEAGLGLAEVAVGPGRDECPRLPAPWTPPRESLLNSGR</sequence>
<dbReference type="PANTHER" id="PTHR40031">
    <property type="entry name" value="HYPOTHETICAL MEMBRANE SPANNING PROTEIN"/>
    <property type="match status" value="1"/>
</dbReference>
<gene>
    <name evidence="3" type="ORF">Val02_30210</name>
</gene>
<feature type="transmembrane region" description="Helical" evidence="2">
    <location>
        <begin position="170"/>
        <end position="187"/>
    </location>
</feature>
<comment type="caution">
    <text evidence="3">The sequence shown here is derived from an EMBL/GenBank/DDBJ whole genome shotgun (WGS) entry which is preliminary data.</text>
</comment>
<dbReference type="InterPro" id="IPR053170">
    <property type="entry name" value="Transcription_regulator"/>
</dbReference>
<feature type="transmembrane region" description="Helical" evidence="2">
    <location>
        <begin position="141"/>
        <end position="163"/>
    </location>
</feature>
<feature type="transmembrane region" description="Helical" evidence="2">
    <location>
        <begin position="104"/>
        <end position="121"/>
    </location>
</feature>
<organism evidence="3 4">
    <name type="scientific">Virgisporangium aliadipatigenens</name>
    <dbReference type="NCBI Taxonomy" id="741659"/>
    <lineage>
        <taxon>Bacteria</taxon>
        <taxon>Bacillati</taxon>
        <taxon>Actinomycetota</taxon>
        <taxon>Actinomycetes</taxon>
        <taxon>Micromonosporales</taxon>
        <taxon>Micromonosporaceae</taxon>
        <taxon>Virgisporangium</taxon>
    </lineage>
</organism>
<keyword evidence="2" id="KW-0472">Membrane</keyword>
<keyword evidence="4" id="KW-1185">Reference proteome</keyword>
<evidence type="ECO:0000256" key="2">
    <source>
        <dbReference type="SAM" id="Phobius"/>
    </source>
</evidence>
<name>A0A8J4DPN3_9ACTN</name>
<proteinExistence type="predicted"/>
<evidence type="ECO:0000313" key="3">
    <source>
        <dbReference type="EMBL" id="GIJ46135.1"/>
    </source>
</evidence>
<dbReference type="PANTHER" id="PTHR40031:SF1">
    <property type="entry name" value="MEMBRANE-BOUND METAL-DEPENDENT HYDROLASE"/>
    <property type="match status" value="1"/>
</dbReference>
<reference evidence="3" key="1">
    <citation type="submission" date="2021-01" db="EMBL/GenBank/DDBJ databases">
        <title>Whole genome shotgun sequence of Virgisporangium aliadipatigenens NBRC 105644.</title>
        <authorList>
            <person name="Komaki H."/>
            <person name="Tamura T."/>
        </authorList>
    </citation>
    <scope>NUCLEOTIDE SEQUENCE</scope>
    <source>
        <strain evidence="3">NBRC 105644</strain>
    </source>
</reference>